<feature type="transmembrane region" description="Helical" evidence="2">
    <location>
        <begin position="113"/>
        <end position="135"/>
    </location>
</feature>
<gene>
    <name evidence="4" type="ORF">HG535_0B00480</name>
</gene>
<keyword evidence="2" id="KW-1133">Transmembrane helix</keyword>
<dbReference type="InterPro" id="IPR022703">
    <property type="entry name" value="DUF3533"/>
</dbReference>
<dbReference type="OrthoDB" id="2140105at2759"/>
<sequence length="540" mass="61605">MVPEQAMERQVPTAANGVEEMAVADIAVEMEKTEGRDSNTKCRSNDSSSAESVCSFRKEYPQQQQQQQQQQDGGSDDKVSGDLENEGQLPLRRSQTGFLSPRLKDHRKKILRIFLQTNLLLGAVVITVLSIYWGAAYNRDHYMFKVSVLTVIQDESEVVPVTMTQELPSLISSVPCTWHVYSQSEFMDEYNVTVDEISDKVRDLVYGEQYWLALNAKPNATDDLYNTLLGNTDGNRSFTPDSYFDVWFMSGRDPSSVRASILPNMQTLENLYANYYRSTYLPQLISNITSRGDQDAATIDPATVINVSDMKFNYIDYRSFYDTVLLSPLQVGLIYCLLLTFFQLSLFGPLHAEMAQLLKPKHMIIYRIAISWLTYFLLSLFFCTVSAIYRINFTLAFGRGGFVVYWMSTWLLMMALGGANENMISVIFVYGPQYLGFWLTTWIVLNISCSFYPFVLNNQFYRYGYAMPIHNGVDIYKVIFLNLSRHKMGRNYGVLVAWVAINTACFPFAMKIVGQRIKKQKEAAAQQQEQQQLLQASAKS</sequence>
<reference evidence="4 5" key="1">
    <citation type="submission" date="2020-07" db="EMBL/GenBank/DDBJ databases">
        <title>The yeast mating-type switching endonuclease HO is a domesticated member of an unorthodox homing genetic element family.</title>
        <authorList>
            <person name="Coughlan A.Y."/>
            <person name="Lombardi L."/>
            <person name="Braun-Galleani S."/>
            <person name="Martos A.R."/>
            <person name="Galeote V."/>
            <person name="Bigey F."/>
            <person name="Dequin S."/>
            <person name="Byrne K.P."/>
            <person name="Wolfe K.H."/>
        </authorList>
    </citation>
    <scope>NUCLEOTIDE SEQUENCE [LARGE SCALE GENOMIC DNA]</scope>
    <source>
        <strain evidence="4 5">NRRL Y-6702</strain>
    </source>
</reference>
<dbReference type="EMBL" id="CP058605">
    <property type="protein sequence ID" value="QLG71010.1"/>
    <property type="molecule type" value="Genomic_DNA"/>
</dbReference>
<feature type="transmembrane region" description="Helical" evidence="2">
    <location>
        <begin position="332"/>
        <end position="352"/>
    </location>
</feature>
<proteinExistence type="predicted"/>
<feature type="compositionally biased region" description="Basic and acidic residues" evidence="1">
    <location>
        <begin position="29"/>
        <end position="44"/>
    </location>
</feature>
<feature type="transmembrane region" description="Helical" evidence="2">
    <location>
        <begin position="492"/>
        <end position="513"/>
    </location>
</feature>
<dbReference type="GeneID" id="59234671"/>
<dbReference type="InterPro" id="IPR053001">
    <property type="entry name" value="MNNG_permease-like"/>
</dbReference>
<feature type="compositionally biased region" description="Low complexity" evidence="1">
    <location>
        <begin position="62"/>
        <end position="71"/>
    </location>
</feature>
<organism evidence="4 5">
    <name type="scientific">Zygotorulaspora mrakii</name>
    <name type="common">Zygosaccharomyces mrakii</name>
    <dbReference type="NCBI Taxonomy" id="42260"/>
    <lineage>
        <taxon>Eukaryota</taxon>
        <taxon>Fungi</taxon>
        <taxon>Dikarya</taxon>
        <taxon>Ascomycota</taxon>
        <taxon>Saccharomycotina</taxon>
        <taxon>Saccharomycetes</taxon>
        <taxon>Saccharomycetales</taxon>
        <taxon>Saccharomycetaceae</taxon>
        <taxon>Zygotorulaspora</taxon>
    </lineage>
</organism>
<keyword evidence="5" id="KW-1185">Reference proteome</keyword>
<feature type="transmembrane region" description="Helical" evidence="2">
    <location>
        <begin position="437"/>
        <end position="455"/>
    </location>
</feature>
<dbReference type="Proteomes" id="UP000509704">
    <property type="component" value="Chromosome 2"/>
</dbReference>
<name>A0A7H9AX68_ZYGMR</name>
<feature type="region of interest" description="Disordered" evidence="1">
    <location>
        <begin position="1"/>
        <end position="96"/>
    </location>
</feature>
<feature type="domain" description="DUF3533" evidence="3">
    <location>
        <begin position="118"/>
        <end position="503"/>
    </location>
</feature>
<dbReference type="KEGG" id="zmk:HG535_0B00480"/>
<dbReference type="Pfam" id="PF12051">
    <property type="entry name" value="DUF3533"/>
    <property type="match status" value="1"/>
</dbReference>
<feature type="transmembrane region" description="Helical" evidence="2">
    <location>
        <begin position="364"/>
        <end position="389"/>
    </location>
</feature>
<dbReference type="GO" id="GO:0016020">
    <property type="term" value="C:membrane"/>
    <property type="evidence" value="ECO:0007669"/>
    <property type="project" value="TreeGrafter"/>
</dbReference>
<keyword evidence="2" id="KW-0812">Transmembrane</keyword>
<dbReference type="PANTHER" id="PTHR34814">
    <property type="entry name" value="NITROSOGUANIDINE RESISTANCE PROTEIN SNG1"/>
    <property type="match status" value="1"/>
</dbReference>
<protein>
    <recommendedName>
        <fullName evidence="3">DUF3533 domain-containing protein</fullName>
    </recommendedName>
</protein>
<dbReference type="RefSeq" id="XP_037142738.1">
    <property type="nucleotide sequence ID" value="XM_037286843.1"/>
</dbReference>
<evidence type="ECO:0000256" key="2">
    <source>
        <dbReference type="SAM" id="Phobius"/>
    </source>
</evidence>
<keyword evidence="2" id="KW-0472">Membrane</keyword>
<dbReference type="PANTHER" id="PTHR34814:SF1">
    <property type="entry name" value="NITROSOGUANIDINE RESISTANCE PROTEIN SNG1"/>
    <property type="match status" value="1"/>
</dbReference>
<evidence type="ECO:0000313" key="5">
    <source>
        <dbReference type="Proteomes" id="UP000509704"/>
    </source>
</evidence>
<evidence type="ECO:0000256" key="1">
    <source>
        <dbReference type="SAM" id="MobiDB-lite"/>
    </source>
</evidence>
<dbReference type="AlphaFoldDB" id="A0A7H9AX68"/>
<evidence type="ECO:0000313" key="4">
    <source>
        <dbReference type="EMBL" id="QLG71010.1"/>
    </source>
</evidence>
<accession>A0A7H9AX68</accession>
<evidence type="ECO:0000259" key="3">
    <source>
        <dbReference type="Pfam" id="PF12051"/>
    </source>
</evidence>